<evidence type="ECO:0000256" key="8">
    <source>
        <dbReference type="ARBA" id="ARBA00060769"/>
    </source>
</evidence>
<evidence type="ECO:0000256" key="9">
    <source>
        <dbReference type="PROSITE-ProRule" id="PRU00283"/>
    </source>
</evidence>
<evidence type="ECO:0000256" key="7">
    <source>
        <dbReference type="ARBA" id="ARBA00023212"/>
    </source>
</evidence>
<dbReference type="GO" id="GO:0005524">
    <property type="term" value="F:ATP binding"/>
    <property type="evidence" value="ECO:0007669"/>
    <property type="project" value="UniProtKB-UniRule"/>
</dbReference>
<keyword evidence="6 9" id="KW-0505">Motor protein</keyword>
<protein>
    <recommendedName>
        <fullName evidence="10">Kinesin-like protein</fullName>
    </recommendedName>
</protein>
<dbReference type="InterPro" id="IPR001752">
    <property type="entry name" value="Kinesin_motor_dom"/>
</dbReference>
<dbReference type="GO" id="GO:0007018">
    <property type="term" value="P:microtubule-based movement"/>
    <property type="evidence" value="ECO:0007669"/>
    <property type="project" value="InterPro"/>
</dbReference>
<evidence type="ECO:0000256" key="5">
    <source>
        <dbReference type="ARBA" id="ARBA00023054"/>
    </source>
</evidence>
<keyword evidence="2 10" id="KW-0493">Microtubule</keyword>
<evidence type="ECO:0000256" key="4">
    <source>
        <dbReference type="ARBA" id="ARBA00022840"/>
    </source>
</evidence>
<dbReference type="SUPFAM" id="SSF52540">
    <property type="entry name" value="P-loop containing nucleoside triphosphate hydrolases"/>
    <property type="match status" value="1"/>
</dbReference>
<dbReference type="GO" id="GO:0003777">
    <property type="term" value="F:microtubule motor activity"/>
    <property type="evidence" value="ECO:0007669"/>
    <property type="project" value="InterPro"/>
</dbReference>
<dbReference type="InterPro" id="IPR027640">
    <property type="entry name" value="Kinesin-like_fam"/>
</dbReference>
<comment type="subcellular location">
    <subcellularLocation>
        <location evidence="1">Cytoplasm</location>
        <location evidence="1">Cytoskeleton</location>
    </subcellularLocation>
</comment>
<dbReference type="OrthoDB" id="3176171at2759"/>
<dbReference type="PRINTS" id="PR00380">
    <property type="entry name" value="KINESINHEAVY"/>
</dbReference>
<feature type="non-terminal residue" evidence="13">
    <location>
        <position position="1"/>
    </location>
</feature>
<dbReference type="EMBL" id="HAAD01002348">
    <property type="protein sequence ID" value="CDG68580.1"/>
    <property type="molecule type" value="mRNA"/>
</dbReference>
<evidence type="ECO:0000256" key="6">
    <source>
        <dbReference type="ARBA" id="ARBA00023175"/>
    </source>
</evidence>
<feature type="coiled-coil region" evidence="11">
    <location>
        <begin position="393"/>
        <end position="456"/>
    </location>
</feature>
<keyword evidence="3 9" id="KW-0547">Nucleotide-binding</keyword>
<evidence type="ECO:0000256" key="10">
    <source>
        <dbReference type="RuleBase" id="RU000394"/>
    </source>
</evidence>
<dbReference type="PROSITE" id="PS00411">
    <property type="entry name" value="KINESIN_MOTOR_1"/>
    <property type="match status" value="1"/>
</dbReference>
<dbReference type="FunFam" id="3.40.850.10:FF:000054">
    <property type="entry name" value="Kinesin-like protein"/>
    <property type="match status" value="1"/>
</dbReference>
<dbReference type="InterPro" id="IPR019821">
    <property type="entry name" value="Kinesin_motor_CS"/>
</dbReference>
<dbReference type="Gene3D" id="3.40.850.10">
    <property type="entry name" value="Kinesin motor domain"/>
    <property type="match status" value="1"/>
</dbReference>
<evidence type="ECO:0000256" key="1">
    <source>
        <dbReference type="ARBA" id="ARBA00004245"/>
    </source>
</evidence>
<sequence>ACTINMVMSARCFNVTAAKRENVDQEKSSNVKVVVRVRPPNIKELIAGKNNIIKVTNEYMLTFDPKEDDIFNIENKNRTLLFDKRIRDLQFTFDRIFDEKSTNNDIFEFTTKPVIDSLLSGYNCSVFAYGATSAGKTHTMLGSPDKPGVIFLTMMELYKRLMKNQNEYDADISVSYLEIYNETCKDLLLPKGPLAVREDSEKGVCINGLSLHKPRSAEELLEMLHFGNQNRSQHPTDANQQSSRSHAIFQVFVRQCPKDSGLSANVKLAKMSLIDLAGSERATVTTNQGDRFREGANINKSLLALGNCINALAENKSNVHIPYRNSKLTRLLKDSLGGNCKTIMIAAVSPSSLSYEDTYNTLKYANRAKSIESTLTSNILHVDYHVSQYGKIVEDLKAQVVLLQEKNKKLEEKLLHEKTKEIEGTYSLSETDKNIMKSHEQRIRSLFKEKEIFKKQFIECEVLEKEIAIKLSNKEKSFQYMLQISNMFDQDLIEQSRKNLENFRSSINLKQSQLQEQKIMLKSSLEENNKQILRCQNEVELWANQTDSIVRTQLNLVYELCLEQLENVSWKIQVKHMRKCFLMRKAQDKIMQRMLDFLLANQNKKEASCILLHGLPDVTNISWEDQSALNSKDANEFVDFATGTPFKTPSKRAGVLKQVVQNSNPVAIKHSNYDTNESSEQKSEQNNLNDSLLTGCYSHCLGKNQITNLEETNVFKNKACVVDKKQSLNQSQNLLQKSSSMYAPHITSFFNNNRIASYIDPKQVTGKTFNTTSAYNGFISYKPKIFHDKKICLPVRTGLSKENLSHKSLARRAEKANSQRNHFVISTIQRKGFRF</sequence>
<gene>
    <name evidence="13" type="primary">KIF18A</name>
</gene>
<dbReference type="Pfam" id="PF00225">
    <property type="entry name" value="Kinesin"/>
    <property type="match status" value="1"/>
</dbReference>
<dbReference type="PROSITE" id="PS50067">
    <property type="entry name" value="KINESIN_MOTOR_2"/>
    <property type="match status" value="1"/>
</dbReference>
<dbReference type="SMART" id="SM00129">
    <property type="entry name" value="KISc"/>
    <property type="match status" value="1"/>
</dbReference>
<keyword evidence="7" id="KW-0963">Cytoplasm</keyword>
<evidence type="ECO:0000256" key="2">
    <source>
        <dbReference type="ARBA" id="ARBA00022701"/>
    </source>
</evidence>
<keyword evidence="5 11" id="KW-0175">Coiled coil</keyword>
<comment type="similarity">
    <text evidence="8">Belongs to the TRAFAC class myosin-kinesin ATPase superfamily. Kinesin family. KIN-8 subfamily.</text>
</comment>
<evidence type="ECO:0000256" key="3">
    <source>
        <dbReference type="ARBA" id="ARBA00022741"/>
    </source>
</evidence>
<name>T2M9L3_HYDVU</name>
<dbReference type="InterPro" id="IPR027417">
    <property type="entry name" value="P-loop_NTPase"/>
</dbReference>
<feature type="binding site" evidence="9">
    <location>
        <begin position="130"/>
        <end position="137"/>
    </location>
    <ligand>
        <name>ATP</name>
        <dbReference type="ChEBI" id="CHEBI:30616"/>
    </ligand>
</feature>
<dbReference type="InterPro" id="IPR036961">
    <property type="entry name" value="Kinesin_motor_dom_sf"/>
</dbReference>
<accession>T2M9L3</accession>
<evidence type="ECO:0000256" key="11">
    <source>
        <dbReference type="SAM" id="Coils"/>
    </source>
</evidence>
<dbReference type="PANTHER" id="PTHR47968">
    <property type="entry name" value="CENTROMERE PROTEIN E"/>
    <property type="match status" value="1"/>
</dbReference>
<reference evidence="13" key="1">
    <citation type="journal article" date="2013" name="Genome Biol. Evol.">
        <title>Punctuated emergences of genetic and phenotypic innovations in eumetazoan, bilaterian, euteleostome, and hominidae ancestors.</title>
        <authorList>
            <person name="Wenger Y."/>
            <person name="Galliot B."/>
        </authorList>
    </citation>
    <scope>NUCLEOTIDE SEQUENCE</scope>
    <source>
        <tissue evidence="13">Whole animals</tissue>
    </source>
</reference>
<evidence type="ECO:0000259" key="12">
    <source>
        <dbReference type="PROSITE" id="PS50067"/>
    </source>
</evidence>
<dbReference type="GO" id="GO:0005874">
    <property type="term" value="C:microtubule"/>
    <property type="evidence" value="ECO:0007669"/>
    <property type="project" value="UniProtKB-KW"/>
</dbReference>
<organism evidence="13">
    <name type="scientific">Hydra vulgaris</name>
    <name type="common">Hydra</name>
    <name type="synonym">Hydra attenuata</name>
    <dbReference type="NCBI Taxonomy" id="6087"/>
    <lineage>
        <taxon>Eukaryota</taxon>
        <taxon>Metazoa</taxon>
        <taxon>Cnidaria</taxon>
        <taxon>Hydrozoa</taxon>
        <taxon>Hydroidolina</taxon>
        <taxon>Anthoathecata</taxon>
        <taxon>Aplanulata</taxon>
        <taxon>Hydridae</taxon>
        <taxon>Hydra</taxon>
    </lineage>
</organism>
<proteinExistence type="evidence at transcript level"/>
<evidence type="ECO:0000313" key="13">
    <source>
        <dbReference type="EMBL" id="CDG68580.1"/>
    </source>
</evidence>
<dbReference type="CDD" id="cd01370">
    <property type="entry name" value="KISc_KIP3_like"/>
    <property type="match status" value="1"/>
</dbReference>
<feature type="domain" description="Kinesin motor" evidence="12">
    <location>
        <begin position="30"/>
        <end position="371"/>
    </location>
</feature>
<keyword evidence="7" id="KW-0206">Cytoskeleton</keyword>
<dbReference type="AlphaFoldDB" id="T2M9L3"/>
<dbReference type="PANTHER" id="PTHR47968:SF65">
    <property type="entry name" value="KINESIN MOTOR DOMAIN-CONTAINING PROTEIN"/>
    <property type="match status" value="1"/>
</dbReference>
<keyword evidence="4 9" id="KW-0067">ATP-binding</keyword>
<dbReference type="GO" id="GO:0008017">
    <property type="term" value="F:microtubule binding"/>
    <property type="evidence" value="ECO:0007669"/>
    <property type="project" value="InterPro"/>
</dbReference>